<organism evidence="8 9">
    <name type="scientific">Prymnesium parvum</name>
    <name type="common">Toxic golden alga</name>
    <dbReference type="NCBI Taxonomy" id="97485"/>
    <lineage>
        <taxon>Eukaryota</taxon>
        <taxon>Haptista</taxon>
        <taxon>Haptophyta</taxon>
        <taxon>Prymnesiophyceae</taxon>
        <taxon>Prymnesiales</taxon>
        <taxon>Prymnesiaceae</taxon>
        <taxon>Prymnesium</taxon>
    </lineage>
</organism>
<dbReference type="InterPro" id="IPR037185">
    <property type="entry name" value="EmrE-like"/>
</dbReference>
<feature type="transmembrane region" description="Helical" evidence="6">
    <location>
        <begin position="223"/>
        <end position="249"/>
    </location>
</feature>
<feature type="transmembrane region" description="Helical" evidence="6">
    <location>
        <begin position="69"/>
        <end position="89"/>
    </location>
</feature>
<dbReference type="Proteomes" id="UP001515480">
    <property type="component" value="Unassembled WGS sequence"/>
</dbReference>
<reference evidence="8 9" key="1">
    <citation type="journal article" date="2024" name="Science">
        <title>Giant polyketide synthase enzymes in the biosynthesis of giant marine polyether toxins.</title>
        <authorList>
            <person name="Fallon T.R."/>
            <person name="Shende V.V."/>
            <person name="Wierzbicki I.H."/>
            <person name="Pendleton A.L."/>
            <person name="Watervoot N.F."/>
            <person name="Auber R.P."/>
            <person name="Gonzalez D.J."/>
            <person name="Wisecaver J.H."/>
            <person name="Moore B.S."/>
        </authorList>
    </citation>
    <scope>NUCLEOTIDE SEQUENCE [LARGE SCALE GENOMIC DNA]</scope>
    <source>
        <strain evidence="8 9">12B1</strain>
    </source>
</reference>
<dbReference type="SUPFAM" id="SSF103481">
    <property type="entry name" value="Multidrug resistance efflux transporter EmrE"/>
    <property type="match status" value="2"/>
</dbReference>
<feature type="region of interest" description="Disordered" evidence="5">
    <location>
        <begin position="375"/>
        <end position="415"/>
    </location>
</feature>
<evidence type="ECO:0000256" key="1">
    <source>
        <dbReference type="ARBA" id="ARBA00004141"/>
    </source>
</evidence>
<evidence type="ECO:0000256" key="5">
    <source>
        <dbReference type="SAM" id="MobiDB-lite"/>
    </source>
</evidence>
<name>A0AB34ISD2_PRYPA</name>
<comment type="subcellular location">
    <subcellularLocation>
        <location evidence="1">Membrane</location>
        <topology evidence="1">Multi-pass membrane protein</topology>
    </subcellularLocation>
</comment>
<feature type="domain" description="EamA" evidence="7">
    <location>
        <begin position="44"/>
        <end position="172"/>
    </location>
</feature>
<protein>
    <recommendedName>
        <fullName evidence="7">EamA domain-containing protein</fullName>
    </recommendedName>
</protein>
<dbReference type="AlphaFoldDB" id="A0AB34ISD2"/>
<accession>A0AB34ISD2</accession>
<sequence>MPRDEESAAAPTSDTPSADAHYPPAAAAKAAVETPPSALLVHSALITGQVLFGGGSVVGKLGVASFNPMMFALIREGVAGVLLLAWAIYKDGFRRPKLADTGVFLACGFFIFTNQACFIVGDKLAGAVIGSAWQPTQPVFTLLISMLVGWERFTLGKGAGILISLGGAVFMVVYGADFGSKDATSLLAGNALFFFNCMGTSMYVICAKVVLLRGYPASSVTAWSYLVGALLLFPVASGFSSSCDLVAFICPPEPLTEPLSCGALPTSCDPWAVPSSAILPLAYWILGNSCVAYWLMTWANRHAQAGFVLAYCALQPLTSTLLSVVIISFVGNVGGLQLPGLNLLGGIAIVIGLITILREGVKDAENRAATAFTTLQEEWETTSRPEGGRSKQRGAGASKGGRAPVQTCEMGSTSG</sequence>
<evidence type="ECO:0000313" key="9">
    <source>
        <dbReference type="Proteomes" id="UP001515480"/>
    </source>
</evidence>
<feature type="region of interest" description="Disordered" evidence="5">
    <location>
        <begin position="1"/>
        <end position="21"/>
    </location>
</feature>
<keyword evidence="4 6" id="KW-0472">Membrane</keyword>
<keyword evidence="2 6" id="KW-0812">Transmembrane</keyword>
<feature type="transmembrane region" description="Helical" evidence="6">
    <location>
        <begin position="159"/>
        <end position="176"/>
    </location>
</feature>
<feature type="transmembrane region" description="Helical" evidence="6">
    <location>
        <begin position="308"/>
        <end position="330"/>
    </location>
</feature>
<dbReference type="Pfam" id="PF00892">
    <property type="entry name" value="EamA"/>
    <property type="match status" value="1"/>
</dbReference>
<dbReference type="InterPro" id="IPR000620">
    <property type="entry name" value="EamA_dom"/>
</dbReference>
<dbReference type="EMBL" id="JBGBPQ010000020">
    <property type="protein sequence ID" value="KAL1504208.1"/>
    <property type="molecule type" value="Genomic_DNA"/>
</dbReference>
<feature type="compositionally biased region" description="Low complexity" evidence="5">
    <location>
        <begin position="8"/>
        <end position="21"/>
    </location>
</feature>
<evidence type="ECO:0000256" key="2">
    <source>
        <dbReference type="ARBA" id="ARBA00022692"/>
    </source>
</evidence>
<feature type="transmembrane region" description="Helical" evidence="6">
    <location>
        <begin position="277"/>
        <end position="296"/>
    </location>
</feature>
<keyword evidence="3 6" id="KW-1133">Transmembrane helix</keyword>
<gene>
    <name evidence="8" type="ORF">AB1Y20_010617</name>
</gene>
<evidence type="ECO:0000313" key="8">
    <source>
        <dbReference type="EMBL" id="KAL1504208.1"/>
    </source>
</evidence>
<feature type="transmembrane region" description="Helical" evidence="6">
    <location>
        <begin position="101"/>
        <end position="121"/>
    </location>
</feature>
<dbReference type="InterPro" id="IPR030184">
    <property type="entry name" value="WAT1-related"/>
</dbReference>
<feature type="transmembrane region" description="Helical" evidence="6">
    <location>
        <begin position="336"/>
        <end position="357"/>
    </location>
</feature>
<evidence type="ECO:0000256" key="3">
    <source>
        <dbReference type="ARBA" id="ARBA00022989"/>
    </source>
</evidence>
<keyword evidence="9" id="KW-1185">Reference proteome</keyword>
<feature type="transmembrane region" description="Helical" evidence="6">
    <location>
        <begin position="188"/>
        <end position="211"/>
    </location>
</feature>
<evidence type="ECO:0000256" key="6">
    <source>
        <dbReference type="SAM" id="Phobius"/>
    </source>
</evidence>
<evidence type="ECO:0000259" key="7">
    <source>
        <dbReference type="Pfam" id="PF00892"/>
    </source>
</evidence>
<dbReference type="PANTHER" id="PTHR31218">
    <property type="entry name" value="WAT1-RELATED PROTEIN"/>
    <property type="match status" value="1"/>
</dbReference>
<comment type="caution">
    <text evidence="8">The sequence shown here is derived from an EMBL/GenBank/DDBJ whole genome shotgun (WGS) entry which is preliminary data.</text>
</comment>
<dbReference type="GO" id="GO:0016020">
    <property type="term" value="C:membrane"/>
    <property type="evidence" value="ECO:0007669"/>
    <property type="project" value="UniProtKB-SubCell"/>
</dbReference>
<evidence type="ECO:0000256" key="4">
    <source>
        <dbReference type="ARBA" id="ARBA00023136"/>
    </source>
</evidence>
<proteinExistence type="predicted"/>
<dbReference type="GO" id="GO:0022857">
    <property type="term" value="F:transmembrane transporter activity"/>
    <property type="evidence" value="ECO:0007669"/>
    <property type="project" value="InterPro"/>
</dbReference>